<dbReference type="InterPro" id="IPR003585">
    <property type="entry name" value="Neurexin-like"/>
</dbReference>
<feature type="domain" description="EGF-like" evidence="11">
    <location>
        <begin position="967"/>
        <end position="1004"/>
    </location>
</feature>
<reference evidence="12" key="1">
    <citation type="submission" date="2019-03" db="EMBL/GenBank/DDBJ databases">
        <title>Improved annotation for the trematode Fasciola hepatica.</title>
        <authorList>
            <person name="Choi Y.-J."/>
            <person name="Martin J."/>
            <person name="Mitreva M."/>
        </authorList>
    </citation>
    <scope>NUCLEOTIDE SEQUENCE [LARGE SCALE GENOMIC DNA]</scope>
</reference>
<evidence type="ECO:0000256" key="5">
    <source>
        <dbReference type="ARBA" id="ARBA00023157"/>
    </source>
</evidence>
<accession>A0A4E0S3K8</accession>
<dbReference type="InterPro" id="IPR013320">
    <property type="entry name" value="ConA-like_dom_sf"/>
</dbReference>
<evidence type="ECO:0000313" key="13">
    <source>
        <dbReference type="Proteomes" id="UP000230066"/>
    </source>
</evidence>
<dbReference type="SMART" id="SM00294">
    <property type="entry name" value="4.1m"/>
    <property type="match status" value="1"/>
</dbReference>
<evidence type="ECO:0000259" key="10">
    <source>
        <dbReference type="PROSITE" id="PS50025"/>
    </source>
</evidence>
<dbReference type="InterPro" id="IPR001791">
    <property type="entry name" value="Laminin_G"/>
</dbReference>
<dbReference type="InterPro" id="IPR050372">
    <property type="entry name" value="Neurexin-related_CASP"/>
</dbReference>
<proteinExistence type="predicted"/>
<feature type="domain" description="Laminin G" evidence="10">
    <location>
        <begin position="750"/>
        <end position="956"/>
    </location>
</feature>
<feature type="domain" description="Laminin G" evidence="10">
    <location>
        <begin position="283"/>
        <end position="499"/>
    </location>
</feature>
<feature type="domain" description="Laminin G" evidence="10">
    <location>
        <begin position="1009"/>
        <end position="1201"/>
    </location>
</feature>
<feature type="compositionally biased region" description="Polar residues" evidence="7">
    <location>
        <begin position="1303"/>
        <end position="1321"/>
    </location>
</feature>
<evidence type="ECO:0000256" key="1">
    <source>
        <dbReference type="ARBA" id="ARBA00004479"/>
    </source>
</evidence>
<dbReference type="Gene3D" id="2.10.25.10">
    <property type="entry name" value="Laminin"/>
    <property type="match status" value="2"/>
</dbReference>
<protein>
    <submittedName>
        <fullName evidence="12">Neurexin</fullName>
    </submittedName>
</protein>
<dbReference type="InterPro" id="IPR000152">
    <property type="entry name" value="EGF-type_Asp/Asn_hydroxyl_site"/>
</dbReference>
<feature type="domain" description="Laminin G" evidence="10">
    <location>
        <begin position="546"/>
        <end position="743"/>
    </location>
</feature>
<evidence type="ECO:0000259" key="11">
    <source>
        <dbReference type="PROSITE" id="PS50026"/>
    </source>
</evidence>
<dbReference type="PROSITE" id="PS50025">
    <property type="entry name" value="LAM_G_DOMAIN"/>
    <property type="match status" value="5"/>
</dbReference>
<dbReference type="PROSITE" id="PS00010">
    <property type="entry name" value="ASX_HYDROXYL"/>
    <property type="match status" value="1"/>
</dbReference>
<feature type="region of interest" description="Disordered" evidence="7">
    <location>
        <begin position="1290"/>
        <end position="1329"/>
    </location>
</feature>
<evidence type="ECO:0000256" key="8">
    <source>
        <dbReference type="SAM" id="Phobius"/>
    </source>
</evidence>
<dbReference type="Gene3D" id="2.60.120.200">
    <property type="match status" value="5"/>
</dbReference>
<feature type="region of interest" description="Disordered" evidence="7">
    <location>
        <begin position="1501"/>
        <end position="1532"/>
    </location>
</feature>
<dbReference type="SUPFAM" id="SSF49899">
    <property type="entry name" value="Concanavalin A-like lectins/glucanases"/>
    <property type="match status" value="5"/>
</dbReference>
<dbReference type="Proteomes" id="UP000230066">
    <property type="component" value="Unassembled WGS sequence"/>
</dbReference>
<keyword evidence="4 8" id="KW-0472">Membrane</keyword>
<evidence type="ECO:0000256" key="2">
    <source>
        <dbReference type="ARBA" id="ARBA00022692"/>
    </source>
</evidence>
<dbReference type="EMBL" id="JXXN02000014">
    <property type="protein sequence ID" value="THD29062.1"/>
    <property type="molecule type" value="Genomic_DNA"/>
</dbReference>
<dbReference type="PROSITE" id="PS50026">
    <property type="entry name" value="EGF_3"/>
    <property type="match status" value="2"/>
</dbReference>
<dbReference type="GO" id="GO:0016020">
    <property type="term" value="C:membrane"/>
    <property type="evidence" value="ECO:0007669"/>
    <property type="project" value="UniProtKB-SubCell"/>
</dbReference>
<comment type="subcellular location">
    <subcellularLocation>
        <location evidence="1">Membrane</location>
        <topology evidence="1">Single-pass type I membrane protein</topology>
    </subcellularLocation>
</comment>
<keyword evidence="9" id="KW-0732">Signal</keyword>
<feature type="domain" description="Laminin G" evidence="10">
    <location>
        <begin position="43"/>
        <end position="259"/>
    </location>
</feature>
<dbReference type="InterPro" id="IPR000742">
    <property type="entry name" value="EGF"/>
</dbReference>
<feature type="transmembrane region" description="Helical" evidence="8">
    <location>
        <begin position="1387"/>
        <end position="1413"/>
    </location>
</feature>
<evidence type="ECO:0000256" key="7">
    <source>
        <dbReference type="SAM" id="MobiDB-lite"/>
    </source>
</evidence>
<gene>
    <name evidence="12" type="ORF">D915_000090</name>
</gene>
<evidence type="ECO:0000256" key="9">
    <source>
        <dbReference type="SAM" id="SignalP"/>
    </source>
</evidence>
<sequence>MLVMFTDLPQIIKLISWIIFTICSAMQCVSPSNCSLRITTFRGILDADDPTKVINLNESSRPRFTVRPNLEADEIAFQFRSRGFDQILYSSVLASSPDMSDTLIMQIHLVIYLTNGSVHFMVENYSKNNFPHMQVVGQRRRIDCLSDYETCTDAQWHQVRQSVLKNSLAISVDNQPPLTYLLSYTTNRWSIQAVYLGHRPDISDSKDFGSSLSVPRQQFHGCIRRLFFKIDGKKIPVLSLEKQDLIVVQLESSQILDECSRNTLSPSHAHRLPYTWPYRSAPEYISFVRPGGYVRIPGWHVVLSGEITFRFRTNEINGLLIYGSSVHQYEVIDYADLGLNAIPIPGGGKAGFDIFAMELRNGHLFCVLNTGSGSLQLGRTGVNRHMQSVTFLADSKEHKVKIQFNQGSIAVEVDGRHYMAHTADEKMYKYLNLNGVFYIGGVPEPIRRVSSFISPEVWSTRLRWDYIGCLSDFRVDGRLWDLELELRACWARSYVEPLCRIQNVEGVCTRNSCANGGLCENGWNRFICDCHDSNFIGEKCSEAPVVAEFNGHQWISITFSPFPVQSAVEDLIIRFQTKHKNGLLLTTRSPSMAESDCLELRVEAGYIKLTYDFGEESKQYRGLTYVSDNSWHTVRVHRRERHLNLTVDHAAQVYDIPKYGRFLSHKQIILGRNTKISEPKSLDAFPDRPMILSPERTKLTVFIGNIMAFWFNGLDILKMAKHLLAQTAYTVWRERLEITASESSPRPGKMLEFPLSLETHDSYIEMKLDGSFNELQLEFWLKADKNFGILLLMDYGVSDIIVLELVNGDLNIVCWQRNNTKNVQSKRNGAIIDSKWHWIKVVRNWGSYNLLSVHVDQEIIKIDLPPSETSRSQLILLGGVPRDADQVEQYKQHFHSMYGFAGCVASIQIKQFNQSITALGNAELSNQTNAGDVRVTTLFSDQYGSKIRWNNVEPGCRQKPNGLQHSLNGNCTPRVCQFGGSCVQQWGATRCDCSLTSLTGTHCTEVSSAIHFSVNQNSVLSFEMNPTQNTTRDQLAFGIQVVQPGSVVLFLIQGQGDSPDYLEVSIVKVEARYVLLVRYNMGAGQHTLYEPNVDITDGQYHIVQFIRDGPNGLLRVDLEYERSNLPKDKHGSHFNGEKLIRLGVPFKSSPVFATNASRTMGATEFEGFISGAYFNDVNLLSVLQGLVIPGIFLSESQNIRVEKQFQPKMEHLKHVRTRNDHQVAANDMKHQTNDASFGNHEVHSGPLIIAKRDCVDPGGMYDTKTCSPYDRSGIIQPHVDFRRTANSAVDNARSLDSGKEWNADQSKARQTQPNDSGSHSTGGKLGVQEYSGHLDNKYKGSSSTSTSWLKDYEAQLSQSPVRVKLPNTPEKNNYADAELGLGPRKQFALNIGLIASVSVGGICVLIVLTCVIYRCMRRDEGSYNVDENLAYTGELNSTMGCRGPKTLTSQKRGTEIELEALRSPDNVGLIPCGDKEVRKPPPMVTFSDSCKETFTSPETLGAQPATSVNTVSSKQELLSSPSIHSTDNGSMQRSRLVKIEQPFDGRVPRSTAKSKHVKCMTDFQEWYV</sequence>
<dbReference type="Pfam" id="PF02210">
    <property type="entry name" value="Laminin_G_2"/>
    <property type="match status" value="5"/>
</dbReference>
<keyword evidence="6" id="KW-0245">EGF-like domain</keyword>
<dbReference type="PANTHER" id="PTHR15036:SF89">
    <property type="entry name" value="NEUREXIN 1, ISOFORM F"/>
    <property type="match status" value="1"/>
</dbReference>
<dbReference type="CDD" id="cd00110">
    <property type="entry name" value="LamG"/>
    <property type="match status" value="5"/>
</dbReference>
<feature type="chain" id="PRO_5020034287" evidence="9">
    <location>
        <begin position="26"/>
        <end position="1568"/>
    </location>
</feature>
<dbReference type="SMART" id="SM00282">
    <property type="entry name" value="LamG"/>
    <property type="match status" value="5"/>
</dbReference>
<comment type="caution">
    <text evidence="12">The sequence shown here is derived from an EMBL/GenBank/DDBJ whole genome shotgun (WGS) entry which is preliminary data.</text>
</comment>
<keyword evidence="2 8" id="KW-0812">Transmembrane</keyword>
<dbReference type="PANTHER" id="PTHR15036">
    <property type="entry name" value="PIKACHURIN-LIKE PROTEIN"/>
    <property type="match status" value="1"/>
</dbReference>
<organism evidence="12 13">
    <name type="scientific">Fasciola hepatica</name>
    <name type="common">Liver fluke</name>
    <dbReference type="NCBI Taxonomy" id="6192"/>
    <lineage>
        <taxon>Eukaryota</taxon>
        <taxon>Metazoa</taxon>
        <taxon>Spiralia</taxon>
        <taxon>Lophotrochozoa</taxon>
        <taxon>Platyhelminthes</taxon>
        <taxon>Trematoda</taxon>
        <taxon>Digenea</taxon>
        <taxon>Plagiorchiida</taxon>
        <taxon>Echinostomata</taxon>
        <taxon>Echinostomatoidea</taxon>
        <taxon>Fasciolidae</taxon>
        <taxon>Fasciola</taxon>
    </lineage>
</organism>
<evidence type="ECO:0000256" key="4">
    <source>
        <dbReference type="ARBA" id="ARBA00023136"/>
    </source>
</evidence>
<evidence type="ECO:0000313" key="12">
    <source>
        <dbReference type="EMBL" id="THD29062.1"/>
    </source>
</evidence>
<feature type="domain" description="EGF-like" evidence="11">
    <location>
        <begin position="504"/>
        <end position="541"/>
    </location>
</feature>
<keyword evidence="5" id="KW-1015">Disulfide bond</keyword>
<dbReference type="Pfam" id="PF01034">
    <property type="entry name" value="Syndecan"/>
    <property type="match status" value="1"/>
</dbReference>
<feature type="signal peptide" evidence="9">
    <location>
        <begin position="1"/>
        <end position="25"/>
    </location>
</feature>
<name>A0A4E0S3K8_FASHE</name>
<evidence type="ECO:0000256" key="3">
    <source>
        <dbReference type="ARBA" id="ARBA00022989"/>
    </source>
</evidence>
<keyword evidence="3 8" id="KW-1133">Transmembrane helix</keyword>
<comment type="caution">
    <text evidence="6">Lacks conserved residue(s) required for the propagation of feature annotation.</text>
</comment>
<dbReference type="InterPro" id="IPR027789">
    <property type="entry name" value="Syndecan/Neurexin_dom"/>
</dbReference>
<dbReference type="CDD" id="cd00054">
    <property type="entry name" value="EGF_CA"/>
    <property type="match status" value="1"/>
</dbReference>
<evidence type="ECO:0000256" key="6">
    <source>
        <dbReference type="PROSITE-ProRule" id="PRU00076"/>
    </source>
</evidence>
<keyword evidence="13" id="KW-1185">Reference proteome</keyword>